<dbReference type="InterPro" id="IPR000994">
    <property type="entry name" value="Pept_M24"/>
</dbReference>
<evidence type="ECO:0000256" key="3">
    <source>
        <dbReference type="ARBA" id="ARBA00008766"/>
    </source>
</evidence>
<feature type="domain" description="Aminopeptidase P N-terminal" evidence="9">
    <location>
        <begin position="29"/>
        <end position="158"/>
    </location>
</feature>
<dbReference type="RefSeq" id="WP_013572942.1">
    <property type="nucleotide sequence ID" value="NC_015057.1"/>
</dbReference>
<feature type="chain" id="PRO_5003233738" description="Xaa-Pro aminopeptidase" evidence="8">
    <location>
        <begin position="23"/>
        <end position="471"/>
    </location>
</feature>
<evidence type="ECO:0000256" key="6">
    <source>
        <dbReference type="ARBA" id="ARBA00022801"/>
    </source>
</evidence>
<feature type="signal peptide" evidence="8">
    <location>
        <begin position="1"/>
        <end position="22"/>
    </location>
</feature>
<dbReference type="Pfam" id="PF05195">
    <property type="entry name" value="AMP_N"/>
    <property type="match status" value="1"/>
</dbReference>
<keyword evidence="5" id="KW-0479">Metal-binding</keyword>
<dbReference type="EMBL" id="CP002481">
    <property type="protein sequence ID" value="ADW71030.1"/>
    <property type="molecule type" value="Genomic_DNA"/>
</dbReference>
<dbReference type="Gene3D" id="3.40.350.10">
    <property type="entry name" value="Creatinase/prolidase N-terminal domain"/>
    <property type="match status" value="1"/>
</dbReference>
<comment type="catalytic activity">
    <reaction evidence="1">
        <text>Release of any N-terminal amino acid, including proline, that is linked to proline, even from a dipeptide or tripeptide.</text>
        <dbReference type="EC" id="3.4.11.9"/>
    </reaction>
</comment>
<dbReference type="EC" id="3.4.11.9" evidence="4"/>
<dbReference type="PANTHER" id="PTHR43226:SF4">
    <property type="entry name" value="XAA-PRO AMINOPEPTIDASE 3"/>
    <property type="match status" value="1"/>
</dbReference>
<organism evidence="11">
    <name type="scientific">Granulicella tundricola (strain ATCC BAA-1859 / DSM 23138 / MP5ACTX9)</name>
    <dbReference type="NCBI Taxonomy" id="1198114"/>
    <lineage>
        <taxon>Bacteria</taxon>
        <taxon>Pseudomonadati</taxon>
        <taxon>Acidobacteriota</taxon>
        <taxon>Terriglobia</taxon>
        <taxon>Terriglobales</taxon>
        <taxon>Acidobacteriaceae</taxon>
        <taxon>Granulicella</taxon>
    </lineage>
</organism>
<accession>E8X6E6</accession>
<evidence type="ECO:0000313" key="11">
    <source>
        <dbReference type="Proteomes" id="UP000000343"/>
    </source>
</evidence>
<evidence type="ECO:0000256" key="8">
    <source>
        <dbReference type="SAM" id="SignalP"/>
    </source>
</evidence>
<dbReference type="KEGG" id="acm:AciX9_4254"/>
<evidence type="ECO:0000256" key="7">
    <source>
        <dbReference type="ARBA" id="ARBA00023211"/>
    </source>
</evidence>
<dbReference type="GO" id="GO:0070006">
    <property type="term" value="F:metalloaminopeptidase activity"/>
    <property type="evidence" value="ECO:0007669"/>
    <property type="project" value="InterPro"/>
</dbReference>
<geneLocation type="plasmid" evidence="10 11">
    <name>pACIX901</name>
</geneLocation>
<dbReference type="HOGENOM" id="CLU_017266_1_0_0"/>
<comment type="similarity">
    <text evidence="3">Belongs to the peptidase M24B family.</text>
</comment>
<sequence>MTTRLTTLLTLLFLALAFDAAAQPVRNSFPPEEFAARRAHVFEKIGDGIAILEGTTERPGEQPFRQGNQFYYLTGVSEARAIALLDGRTKETTIFLLPLKALDVDSKYGPGALYPGDDSARTSGVTRVLPREELTAMLAPIAREGRTIYTPFRPEVLGSASSYDTLLLTRLNHDDPWDGRFGREEAFRLKLMTASPKSEIRDLDPIVDELRAIKSEREIAVLREATRIADRGILRAMHAAKPGLYEYQLQAESEYEFKRDGAYGPAYFALVATGKNTWYTHYHYDTAQLAPGDLIQYDYAPDYRNYTSDVTRIFPASGKFTAHQREYYVIYLRLYQAIMGSIQVHESPVTVTQRAVAKMDAIVAAYTFTDPAIKKAVLEFVDTFRGKKGGFLGHAVGMEVHDVYGSYRTLEPGMVFTIEPMLRLPEEHVAVRLEDMLLITPSGYENLSRSVPIEVTDIEKFMAAPLPKDLQ</sequence>
<dbReference type="InterPro" id="IPR007865">
    <property type="entry name" value="Aminopep_P_N"/>
</dbReference>
<evidence type="ECO:0000256" key="5">
    <source>
        <dbReference type="ARBA" id="ARBA00022723"/>
    </source>
</evidence>
<keyword evidence="8" id="KW-0732">Signal</keyword>
<evidence type="ECO:0000256" key="2">
    <source>
        <dbReference type="ARBA" id="ARBA00001936"/>
    </source>
</evidence>
<dbReference type="AlphaFoldDB" id="E8X6E6"/>
<keyword evidence="7" id="KW-0464">Manganese</keyword>
<keyword evidence="11" id="KW-1185">Reference proteome</keyword>
<reference evidence="11" key="1">
    <citation type="submission" date="2011-01" db="EMBL/GenBank/DDBJ databases">
        <title>Complete sequence of plasmid1 of Acidobacterium sp. MP5ACTX9.</title>
        <authorList>
            <consortium name="US DOE Joint Genome Institute"/>
            <person name="Lucas S."/>
            <person name="Copeland A."/>
            <person name="Lapidus A."/>
            <person name="Cheng J.-F."/>
            <person name="Goodwin L."/>
            <person name="Pitluck S."/>
            <person name="Teshima H."/>
            <person name="Detter J.C."/>
            <person name="Han C."/>
            <person name="Tapia R."/>
            <person name="Land M."/>
            <person name="Hauser L."/>
            <person name="Kyrpides N."/>
            <person name="Ivanova N."/>
            <person name="Ovchinnikova G."/>
            <person name="Pagani I."/>
            <person name="Rawat S.R."/>
            <person name="Mannisto M."/>
            <person name="Haggblom M.M."/>
            <person name="Woyke T."/>
        </authorList>
    </citation>
    <scope>NUCLEOTIDE SEQUENCE [LARGE SCALE GENOMIC DNA]</scope>
    <source>
        <strain evidence="11">MP5ACTX9</strain>
        <plasmid evidence="11">Plasmid pACIX901</plasmid>
    </source>
</reference>
<dbReference type="InterPro" id="IPR036005">
    <property type="entry name" value="Creatinase/aminopeptidase-like"/>
</dbReference>
<keyword evidence="6" id="KW-0378">Hydrolase</keyword>
<keyword evidence="10" id="KW-0614">Plasmid</keyword>
<dbReference type="SMART" id="SM01011">
    <property type="entry name" value="AMP_N"/>
    <property type="match status" value="1"/>
</dbReference>
<dbReference type="Proteomes" id="UP000000343">
    <property type="component" value="Plasmid pACIX901"/>
</dbReference>
<evidence type="ECO:0000256" key="4">
    <source>
        <dbReference type="ARBA" id="ARBA00012574"/>
    </source>
</evidence>
<dbReference type="SUPFAM" id="SSF55920">
    <property type="entry name" value="Creatinase/aminopeptidase"/>
    <property type="match status" value="1"/>
</dbReference>
<dbReference type="InterPro" id="IPR029149">
    <property type="entry name" value="Creatin/AminoP/Spt16_N"/>
</dbReference>
<evidence type="ECO:0000313" key="10">
    <source>
        <dbReference type="EMBL" id="ADW71030.1"/>
    </source>
</evidence>
<dbReference type="InterPro" id="IPR052433">
    <property type="entry name" value="X-Pro_dipept-like"/>
</dbReference>
<gene>
    <name evidence="10" type="ordered locus">AciX9_4254</name>
</gene>
<proteinExistence type="inferred from homology"/>
<dbReference type="Gene3D" id="3.90.230.10">
    <property type="entry name" value="Creatinase/methionine aminopeptidase superfamily"/>
    <property type="match status" value="1"/>
</dbReference>
<dbReference type="GO" id="GO:0006508">
    <property type="term" value="P:proteolysis"/>
    <property type="evidence" value="ECO:0007669"/>
    <property type="project" value="TreeGrafter"/>
</dbReference>
<dbReference type="OrthoDB" id="9806388at2"/>
<dbReference type="PANTHER" id="PTHR43226">
    <property type="entry name" value="XAA-PRO AMINOPEPTIDASE 3"/>
    <property type="match status" value="1"/>
</dbReference>
<comment type="cofactor">
    <cofactor evidence="2">
        <name>Mn(2+)</name>
        <dbReference type="ChEBI" id="CHEBI:29035"/>
    </cofactor>
</comment>
<dbReference type="Pfam" id="PF00557">
    <property type="entry name" value="Peptidase_M24"/>
    <property type="match status" value="1"/>
</dbReference>
<evidence type="ECO:0000256" key="1">
    <source>
        <dbReference type="ARBA" id="ARBA00001424"/>
    </source>
</evidence>
<dbReference type="SUPFAM" id="SSF53092">
    <property type="entry name" value="Creatinase/prolidase N-terminal domain"/>
    <property type="match status" value="1"/>
</dbReference>
<dbReference type="GO" id="GO:0030145">
    <property type="term" value="F:manganese ion binding"/>
    <property type="evidence" value="ECO:0007669"/>
    <property type="project" value="InterPro"/>
</dbReference>
<name>E8X6E6_GRATM</name>
<protein>
    <recommendedName>
        <fullName evidence="4">Xaa-Pro aminopeptidase</fullName>
        <ecNumber evidence="4">3.4.11.9</ecNumber>
    </recommendedName>
</protein>
<evidence type="ECO:0000259" key="9">
    <source>
        <dbReference type="SMART" id="SM01011"/>
    </source>
</evidence>